<protein>
    <submittedName>
        <fullName evidence="7">ABC-type transport system involved in multi-copper enzyme maturation, permease component</fullName>
    </submittedName>
</protein>
<evidence type="ECO:0000259" key="1">
    <source>
        <dbReference type="Pfam" id="PF19557"/>
    </source>
</evidence>
<dbReference type="InterPro" id="IPR058574">
    <property type="entry name" value="DUF6079_6th"/>
</dbReference>
<name>A0A060NN22_9BURK</name>
<dbReference type="InterPro" id="IPR058569">
    <property type="entry name" value="DUF6079_2nd"/>
</dbReference>
<evidence type="ECO:0000259" key="3">
    <source>
        <dbReference type="Pfam" id="PF26384"/>
    </source>
</evidence>
<dbReference type="Pfam" id="PF26383">
    <property type="entry name" value="DUF6079_2nd"/>
    <property type="match status" value="1"/>
</dbReference>
<dbReference type="InterPro" id="IPR058573">
    <property type="entry name" value="DUF6079_5th"/>
</dbReference>
<reference evidence="7 8" key="1">
    <citation type="journal article" date="2014" name="Nat. Commun.">
        <title>Physiological and genomic features of highly alkaliphilic hydrogen-utilizing Betaproteobacteria from a continental serpentinizing site.</title>
        <authorList>
            <person name="Suzuki S."/>
            <person name="Kuenen J.G."/>
            <person name="Schipper K."/>
            <person name="van der Velde S."/>
            <person name="Ishii S."/>
            <person name="Wu A."/>
            <person name="Sorokin D.Y."/>
            <person name="Tenney A."/>
            <person name="Meng X.Y."/>
            <person name="Morrill P.L."/>
            <person name="Kamagata Y."/>
            <person name="Muyzer G."/>
            <person name="Nealson K.H."/>
        </authorList>
    </citation>
    <scope>NUCLEOTIDE SEQUENCE [LARGE SCALE GENOMIC DNA]</scope>
    <source>
        <strain evidence="7 8">B1</strain>
    </source>
</reference>
<dbReference type="Pfam" id="PF26388">
    <property type="entry name" value="DUF6079_6th"/>
    <property type="match status" value="1"/>
</dbReference>
<sequence length="1254" mass="140968">MAQNMKYRDLIQFEQIESVIQLLDAGRPDEAKKLVATYVISDDMAERISKLMVPQLSFDDSVDHKGVLIVGNYGTGKSHLMSVLSLVAEDAAYAPMIRHPKVAEAVAPIAGRFKVLRIEVGGLQMPLRQIITLQLERFLEKIGVDYTFPTADKELNNKHSFEEMMAAFGEKFPDQGVLLVVDEFLEYLQSRRDQELVQDLAILRQIGEVTKHLKFRFVAGVQEAIFDGARFQHVADSMHRVNERYTQIFIDRQDLSFVVSARLLKKTTDQQHKIRAYLTPFAKFYGSMNERMDEYVRLFPVHPDYLKTFEQIQFTEKRGALKTIEAAMLAILDQEVSADQPLFISYESFWNTIKANSVLRADPSIKEVMRVSEVLESRVQQAFTRPAYKAMALRVINALAVHRLTTGGDIHVPIGPTAAELRDALCLFQPSVEDMPGDPAENLLSMVQTVMREVIKTVNGQFITKAPHGGNTGEQYYLDLKKDIDYDAQIEQRAQALAPDALGRAYYSAVKALMECSDDLRYPGFQIWQYPLEWQERRVERIGYLFFGAPNDRPTSQPERDFYIYFIQPFTKRRFDDNNLPNEVFLRLTGLDDELKRHLSSYAAALDLASTASGGAKAIYLSKAQDFLRAMSKWLQEKQLTAFEVTYQGKKKNLQEWVKGVSPRDRARLGADERRHFRDVVNTVSGLVLSQHFACIAPEYPTFTVPVTEANRKQLVGNALRLLAGGTRTKDALAVLDALELLDGDRVDPAKSRYAQEVLNRLKAKGHGQVLNRSELLSGTSDLEYFAPSKCRLEPDLLLTVLGSLVYSGDIVLSINGDKIDSSKLAQLAERSIEELKQFKHVEASKEINLAVLRALFELFGLPSGLAQKANQGDTEPVIKLQQTVSALVPRVLKAGSDLQQGKLGFWGQNLLHEEQAKDWYARLDALKKFAESLTPYNTVGKFKNLRVTQEDLYGQKKNLEILAAVERLLELVVELGSTASYLLQGEMVLPAEHPWVKQAETARKAICEQISQDRTTEHAALILGNGRQILNQLKKGYISAYIASHSKARLGVAEDKTRNALRRDDRLLALRLLAGVSLLPTSQLTAFEESLNGLKSCFSLAEPTLMTAAVCPHCQFRPSAEPLELIPAANRLHKLDNDLDQLLANWQQILLECLEDPFTQESLRLMPPASKKLIDAFLASRQLPAPMTSEFANAAQKALSGLEKIEVKGDEIKQALLQGGLPATPDDLRMRFDVLMNNLCKGKDSIKLRIIIE</sequence>
<gene>
    <name evidence="7" type="ORF">SMCB_1708</name>
</gene>
<feature type="domain" description="DUF6079" evidence="6">
    <location>
        <begin position="1055"/>
        <end position="1146"/>
    </location>
</feature>
<dbReference type="Pfam" id="PF26385">
    <property type="entry name" value="DUF6079_4th"/>
    <property type="match status" value="1"/>
</dbReference>
<organism evidence="7 8">
    <name type="scientific">Serpentinimonas maccroryi</name>
    <dbReference type="NCBI Taxonomy" id="1458426"/>
    <lineage>
        <taxon>Bacteria</taxon>
        <taxon>Pseudomonadati</taxon>
        <taxon>Pseudomonadota</taxon>
        <taxon>Betaproteobacteria</taxon>
        <taxon>Burkholderiales</taxon>
        <taxon>Comamonadaceae</taxon>
        <taxon>Serpentinimonas</taxon>
    </lineage>
</organism>
<evidence type="ECO:0000259" key="5">
    <source>
        <dbReference type="Pfam" id="PF26387"/>
    </source>
</evidence>
<feature type="domain" description="DUF6079" evidence="4">
    <location>
        <begin position="712"/>
        <end position="843"/>
    </location>
</feature>
<dbReference type="InterPro" id="IPR045725">
    <property type="entry name" value="DUF6079_N"/>
</dbReference>
<feature type="domain" description="DUF6079" evidence="5">
    <location>
        <begin position="849"/>
        <end position="1046"/>
    </location>
</feature>
<dbReference type="AlphaFoldDB" id="A0A060NN22"/>
<dbReference type="InterPro" id="IPR058572">
    <property type="entry name" value="DUF6079_4th"/>
</dbReference>
<proteinExistence type="predicted"/>
<feature type="domain" description="DUF6079" evidence="3">
    <location>
        <begin position="488"/>
        <end position="694"/>
    </location>
</feature>
<dbReference type="Pfam" id="PF26384">
    <property type="entry name" value="DUF6079_3rd"/>
    <property type="match status" value="1"/>
</dbReference>
<dbReference type="InterPro" id="IPR058571">
    <property type="entry name" value="DUF6079_3rd"/>
</dbReference>
<dbReference type="Proteomes" id="UP000066014">
    <property type="component" value="Chromosome"/>
</dbReference>
<feature type="domain" description="DUF6079" evidence="2">
    <location>
        <begin position="268"/>
        <end position="484"/>
    </location>
</feature>
<dbReference type="HOGENOM" id="CLU_268053_0_0_4"/>
<dbReference type="Pfam" id="PF26387">
    <property type="entry name" value="DUF6079_5th"/>
    <property type="match status" value="1"/>
</dbReference>
<dbReference type="KEGG" id="cbab:SMCB_1708"/>
<dbReference type="RefSeq" id="WP_231851188.1">
    <property type="nucleotide sequence ID" value="NZ_AP014569.1"/>
</dbReference>
<feature type="domain" description="DUF6079" evidence="1">
    <location>
        <begin position="24"/>
        <end position="252"/>
    </location>
</feature>
<dbReference type="EMBL" id="AP014569">
    <property type="protein sequence ID" value="BAO83936.1"/>
    <property type="molecule type" value="Genomic_DNA"/>
</dbReference>
<dbReference type="STRING" id="1458426.SMCB_1708"/>
<evidence type="ECO:0000313" key="7">
    <source>
        <dbReference type="EMBL" id="BAO83936.1"/>
    </source>
</evidence>
<accession>A0A060NN22</accession>
<evidence type="ECO:0000313" key="8">
    <source>
        <dbReference type="Proteomes" id="UP000066014"/>
    </source>
</evidence>
<evidence type="ECO:0000259" key="6">
    <source>
        <dbReference type="Pfam" id="PF26388"/>
    </source>
</evidence>
<dbReference type="Pfam" id="PF19557">
    <property type="entry name" value="DUF6079_1st"/>
    <property type="match status" value="1"/>
</dbReference>
<keyword evidence="8" id="KW-1185">Reference proteome</keyword>
<evidence type="ECO:0000259" key="2">
    <source>
        <dbReference type="Pfam" id="PF26383"/>
    </source>
</evidence>
<evidence type="ECO:0000259" key="4">
    <source>
        <dbReference type="Pfam" id="PF26385"/>
    </source>
</evidence>